<dbReference type="OrthoDB" id="9792284at2"/>
<dbReference type="Proteomes" id="UP000078228">
    <property type="component" value="Unassembled WGS sequence"/>
</dbReference>
<feature type="region of interest" description="Disordered" evidence="1">
    <location>
        <begin position="1"/>
        <end position="23"/>
    </location>
</feature>
<proteinExistence type="predicted"/>
<comment type="caution">
    <text evidence="3">The sequence shown here is derived from an EMBL/GenBank/DDBJ whole genome shotgun (WGS) entry which is preliminary data.</text>
</comment>
<dbReference type="PANTHER" id="PTHR48094:SF20">
    <property type="entry name" value="PROTEIN_NUCLEIC ACID DEGLYCASE 1"/>
    <property type="match status" value="1"/>
</dbReference>
<evidence type="ECO:0000313" key="4">
    <source>
        <dbReference type="Proteomes" id="UP000078228"/>
    </source>
</evidence>
<dbReference type="GO" id="GO:0019243">
    <property type="term" value="P:methylglyoxal catabolic process to D-lactate via S-lactoyl-glutathione"/>
    <property type="evidence" value="ECO:0007669"/>
    <property type="project" value="TreeGrafter"/>
</dbReference>
<feature type="compositionally biased region" description="Polar residues" evidence="1">
    <location>
        <begin position="14"/>
        <end position="23"/>
    </location>
</feature>
<evidence type="ECO:0000313" key="3">
    <source>
        <dbReference type="EMBL" id="OAU98035.1"/>
    </source>
</evidence>
<dbReference type="SUPFAM" id="SSF52317">
    <property type="entry name" value="Class I glutamine amidotransferase-like"/>
    <property type="match status" value="1"/>
</dbReference>
<feature type="domain" description="DJ-1/PfpI" evidence="2">
    <location>
        <begin position="74"/>
        <end position="268"/>
    </location>
</feature>
<keyword evidence="4" id="KW-1185">Reference proteome</keyword>
<dbReference type="InterPro" id="IPR029062">
    <property type="entry name" value="Class_I_gatase-like"/>
</dbReference>
<accession>A0A198UNY2</accession>
<dbReference type="InterPro" id="IPR050325">
    <property type="entry name" value="Prot/Nucl_acid_deglycase"/>
</dbReference>
<dbReference type="Pfam" id="PF01965">
    <property type="entry name" value="DJ-1_PfpI"/>
    <property type="match status" value="1"/>
</dbReference>
<evidence type="ECO:0000256" key="1">
    <source>
        <dbReference type="SAM" id="MobiDB-lite"/>
    </source>
</evidence>
<dbReference type="PATRIC" id="fig|480.237.peg.947"/>
<reference evidence="3 4" key="1">
    <citation type="journal article" date="2016" name="Genome Biol. Evol.">
        <title>Comparative Genomic Analyses of the Moraxella catarrhalis Serosensitive and Seroresistant Lineages Demonstrate Their Independent Evolution.</title>
        <authorList>
            <person name="Earl J.P."/>
            <person name="de Vries S.P."/>
            <person name="Ahmed A."/>
            <person name="Powell E."/>
            <person name="Schultz M.P."/>
            <person name="Hermans P.W."/>
            <person name="Hill D.J."/>
            <person name="Zhou Z."/>
            <person name="Constantinidou C.I."/>
            <person name="Hu F.Z."/>
            <person name="Bootsma H.J."/>
            <person name="Ehrlich G.D."/>
        </authorList>
    </citation>
    <scope>NUCLEOTIDE SEQUENCE [LARGE SCALE GENOMIC DNA]</scope>
    <source>
        <strain evidence="3 4">Z7542</strain>
    </source>
</reference>
<dbReference type="PANTHER" id="PTHR48094">
    <property type="entry name" value="PROTEIN/NUCLEIC ACID DEGLYCASE DJ-1-RELATED"/>
    <property type="match status" value="1"/>
</dbReference>
<sequence length="283" mass="30807">MLKSKLGIAPTPTPSGAFSPSPVSLALATSKTTDYDHTVYDNPYQGDKKILIIATEDGEMTMQNGKRFLTGNHPVELFVPMLHLQKAGFEFDIATPTGKAVKLETWAMPNKDKAIMQLYDAYQPKLSSPILLDSITTLADYVAVFLPGGHGAMLGLPDNPNVARLLLDAHDSGKFTLAICHGPATLLATNLFRQPFVYQGYQIATFPDSMDKVLPHIGYLPGKMPWHYAGKLSALGVRIVNHFADKTCHIDQKLITAASPLAANDFGKLSAKTLLDFVHQDNS</sequence>
<protein>
    <submittedName>
        <fullName evidence="3">Chaperone protein hchA</fullName>
    </submittedName>
</protein>
<dbReference type="GO" id="GO:0005737">
    <property type="term" value="C:cytoplasm"/>
    <property type="evidence" value="ECO:0007669"/>
    <property type="project" value="TreeGrafter"/>
</dbReference>
<dbReference type="Gene3D" id="3.40.50.880">
    <property type="match status" value="1"/>
</dbReference>
<organism evidence="3 4">
    <name type="scientific">Moraxella catarrhalis</name>
    <name type="common">Branhamella catarrhalis</name>
    <dbReference type="NCBI Taxonomy" id="480"/>
    <lineage>
        <taxon>Bacteria</taxon>
        <taxon>Pseudomonadati</taxon>
        <taxon>Pseudomonadota</taxon>
        <taxon>Gammaproteobacteria</taxon>
        <taxon>Moraxellales</taxon>
        <taxon>Moraxellaceae</taxon>
        <taxon>Moraxella</taxon>
    </lineage>
</organism>
<dbReference type="AlphaFoldDB" id="A0A198UNY2"/>
<dbReference type="GO" id="GO:0019172">
    <property type="term" value="F:glyoxalase III activity"/>
    <property type="evidence" value="ECO:0007669"/>
    <property type="project" value="TreeGrafter"/>
</dbReference>
<dbReference type="InterPro" id="IPR002818">
    <property type="entry name" value="DJ-1/PfpI"/>
</dbReference>
<gene>
    <name evidence="3" type="ORF">AO384_0282</name>
</gene>
<evidence type="ECO:0000259" key="2">
    <source>
        <dbReference type="Pfam" id="PF01965"/>
    </source>
</evidence>
<dbReference type="RefSeq" id="WP_064621326.1">
    <property type="nucleotide sequence ID" value="NZ_LXHC01000004.1"/>
</dbReference>
<name>A0A198UNY2_MORCA</name>
<dbReference type="EMBL" id="LXHC01000004">
    <property type="protein sequence ID" value="OAU98035.1"/>
    <property type="molecule type" value="Genomic_DNA"/>
</dbReference>